<dbReference type="PROSITE" id="PS00893">
    <property type="entry name" value="NUDIX_BOX"/>
    <property type="match status" value="1"/>
</dbReference>
<dbReference type="PROSITE" id="PS51462">
    <property type="entry name" value="NUDIX"/>
    <property type="match status" value="1"/>
</dbReference>
<dbReference type="InterPro" id="IPR000086">
    <property type="entry name" value="NUDIX_hydrolase_dom"/>
</dbReference>
<dbReference type="SUPFAM" id="SSF55811">
    <property type="entry name" value="Nudix"/>
    <property type="match status" value="1"/>
</dbReference>
<comment type="cofactor">
    <cofactor evidence="1">
        <name>Mg(2+)</name>
        <dbReference type="ChEBI" id="CHEBI:18420"/>
    </cofactor>
</comment>
<accession>A0A0M6YIJ4</accession>
<dbReference type="InterPro" id="IPR015797">
    <property type="entry name" value="NUDIX_hydrolase-like_dom_sf"/>
</dbReference>
<dbReference type="PANTHER" id="PTHR43046">
    <property type="entry name" value="GDP-MANNOSE MANNOSYL HYDROLASE"/>
    <property type="match status" value="1"/>
</dbReference>
<evidence type="ECO:0000256" key="2">
    <source>
        <dbReference type="ARBA" id="ARBA00022801"/>
    </source>
</evidence>
<proteinExistence type="predicted"/>
<evidence type="ECO:0000256" key="1">
    <source>
        <dbReference type="ARBA" id="ARBA00001946"/>
    </source>
</evidence>
<keyword evidence="5" id="KW-1185">Reference proteome</keyword>
<dbReference type="RefSeq" id="WP_055085475.1">
    <property type="nucleotide sequence ID" value="NZ_CXSU01000012.1"/>
</dbReference>
<keyword evidence="2" id="KW-0378">Hydrolase</keyword>
<evidence type="ECO:0000313" key="5">
    <source>
        <dbReference type="Proteomes" id="UP000049222"/>
    </source>
</evidence>
<dbReference type="InterPro" id="IPR020084">
    <property type="entry name" value="NUDIX_hydrolase_CS"/>
</dbReference>
<dbReference type="PANTHER" id="PTHR43046:SF14">
    <property type="entry name" value="MUTT_NUDIX FAMILY PROTEIN"/>
    <property type="match status" value="1"/>
</dbReference>
<dbReference type="OrthoDB" id="9761969at2"/>
<evidence type="ECO:0000259" key="3">
    <source>
        <dbReference type="PROSITE" id="PS51462"/>
    </source>
</evidence>
<organism evidence="4 5">
    <name type="scientific">Jannaschia donghaensis</name>
    <dbReference type="NCBI Taxonomy" id="420998"/>
    <lineage>
        <taxon>Bacteria</taxon>
        <taxon>Pseudomonadati</taxon>
        <taxon>Pseudomonadota</taxon>
        <taxon>Alphaproteobacteria</taxon>
        <taxon>Rhodobacterales</taxon>
        <taxon>Roseobacteraceae</taxon>
        <taxon>Jannaschia</taxon>
    </lineage>
</organism>
<dbReference type="GO" id="GO:0016787">
    <property type="term" value="F:hydrolase activity"/>
    <property type="evidence" value="ECO:0007669"/>
    <property type="project" value="UniProtKB-KW"/>
</dbReference>
<sequence>MSGFADSYLGQLRAALGQVPLLSVGARVLIEDGQGRFLILRRADNGLWGVPGGGMEVGESLLDTARREALEETNAGLRDLFAFGLSSDPVVEHYVYPNGDPVQSISLLTHADHDGGPLRATDGEATEFRFAAPGDIDPATFTPPEFPIFDHWARFRETGAFQVV</sequence>
<dbReference type="Pfam" id="PF00293">
    <property type="entry name" value="NUDIX"/>
    <property type="match status" value="1"/>
</dbReference>
<protein>
    <submittedName>
        <fullName evidence="4">NUDIX domain protein</fullName>
    </submittedName>
</protein>
<name>A0A0M6YIJ4_9RHOB</name>
<dbReference type="STRING" id="420998.JDO7802_02189"/>
<dbReference type="Proteomes" id="UP000049222">
    <property type="component" value="Unassembled WGS sequence"/>
</dbReference>
<gene>
    <name evidence="4" type="ORF">JDO7802_02189</name>
</gene>
<dbReference type="Gene3D" id="3.90.79.10">
    <property type="entry name" value="Nucleoside Triphosphate Pyrophosphohydrolase"/>
    <property type="match status" value="1"/>
</dbReference>
<reference evidence="4 5" key="1">
    <citation type="submission" date="2015-07" db="EMBL/GenBank/DDBJ databases">
        <authorList>
            <person name="Noorani M."/>
        </authorList>
    </citation>
    <scope>NUCLEOTIDE SEQUENCE [LARGE SCALE GENOMIC DNA]</scope>
    <source>
        <strain evidence="4 5">CECT 7802</strain>
    </source>
</reference>
<feature type="domain" description="Nudix hydrolase" evidence="3">
    <location>
        <begin position="19"/>
        <end position="155"/>
    </location>
</feature>
<dbReference type="AlphaFoldDB" id="A0A0M6YIJ4"/>
<dbReference type="EMBL" id="CXSU01000012">
    <property type="protein sequence ID" value="CTQ50171.1"/>
    <property type="molecule type" value="Genomic_DNA"/>
</dbReference>
<evidence type="ECO:0000313" key="4">
    <source>
        <dbReference type="EMBL" id="CTQ50171.1"/>
    </source>
</evidence>